<feature type="region of interest" description="Disordered" evidence="1">
    <location>
        <begin position="40"/>
        <end position="67"/>
    </location>
</feature>
<evidence type="ECO:0000313" key="2">
    <source>
        <dbReference type="EMBL" id="CAG08378.1"/>
    </source>
</evidence>
<feature type="compositionally biased region" description="Polar residues" evidence="1">
    <location>
        <begin position="439"/>
        <end position="449"/>
    </location>
</feature>
<dbReference type="OrthoDB" id="660555at2759"/>
<reference evidence="2" key="2">
    <citation type="submission" date="2004-02" db="EMBL/GenBank/DDBJ databases">
        <authorList>
            <consortium name="Genoscope"/>
            <consortium name="Whitehead Institute Centre for Genome Research"/>
        </authorList>
    </citation>
    <scope>NUCLEOTIDE SEQUENCE</scope>
</reference>
<feature type="region of interest" description="Disordered" evidence="1">
    <location>
        <begin position="211"/>
        <end position="236"/>
    </location>
</feature>
<feature type="region of interest" description="Disordered" evidence="1">
    <location>
        <begin position="146"/>
        <end position="174"/>
    </location>
</feature>
<comment type="caution">
    <text evidence="2">The sequence shown here is derived from an EMBL/GenBank/DDBJ whole genome shotgun (WGS) entry which is preliminary data.</text>
</comment>
<feature type="compositionally biased region" description="Polar residues" evidence="1">
    <location>
        <begin position="303"/>
        <end position="320"/>
    </location>
</feature>
<dbReference type="KEGG" id="tng:GSTEN00029342G001"/>
<feature type="region of interest" description="Disordered" evidence="1">
    <location>
        <begin position="403"/>
        <end position="462"/>
    </location>
</feature>
<feature type="region of interest" description="Disordered" evidence="1">
    <location>
        <begin position="303"/>
        <end position="332"/>
    </location>
</feature>
<accession>Q4RTA4</accession>
<organism evidence="2">
    <name type="scientific">Tetraodon nigroviridis</name>
    <name type="common">Spotted green pufferfish</name>
    <name type="synonym">Chelonodon nigroviridis</name>
    <dbReference type="NCBI Taxonomy" id="99883"/>
    <lineage>
        <taxon>Eukaryota</taxon>
        <taxon>Metazoa</taxon>
        <taxon>Chordata</taxon>
        <taxon>Craniata</taxon>
        <taxon>Vertebrata</taxon>
        <taxon>Euteleostomi</taxon>
        <taxon>Actinopterygii</taxon>
        <taxon>Neopterygii</taxon>
        <taxon>Teleostei</taxon>
        <taxon>Neoteleostei</taxon>
        <taxon>Acanthomorphata</taxon>
        <taxon>Eupercaria</taxon>
        <taxon>Tetraodontiformes</taxon>
        <taxon>Tetradontoidea</taxon>
        <taxon>Tetraodontidae</taxon>
        <taxon>Tetraodon</taxon>
    </lineage>
</organism>
<proteinExistence type="predicted"/>
<sequence length="547" mass="60302">MEQTDNPAPENNNPNGFVNRMFSVSLDVENETSSVCIQEFSLGPSEGHGGTQDGPLQTPVKDRQEVNKRPRVTGGIWKILNRKRTASELERRPHSMILPGEASVPKLSFADKVRSFKKLKSPSVFRGKTGKLSSAKLTSSLGDEDSFYRDIGTPQQPKSSVRCTPSTHHGRGRRHKDVWSYLRRISLLGKSNPVYSERSFDSELHSLDKTMDSDYGSGDIENDCQPAPPPAPPKSAETKGHFGGFFRFFNSVAETARKWRTTSHSFSPPEGDGMQLGSPRAQQHAVGNIHSVSLTVLNEQFSKPTLAPSSPLTVKSTHSSGADDEDTQVTGGQSPTVVLKAFRQCSAPQAANGLQGFSGPGDHIHTETNPTVTVENHIPLSCPSTENQDAVVQTDRLNCLREEETLKGQTGNEQDSKDARPDSQQTRDENIQSRLGDEASTTNSVPVSDSTEEIFKRRKPLNESTRHSKMSVVLSWSHRFHHHVCAESALEIIYGFKNTAIERSFGVTLLHFFPDLFIPELLADCEDTAEDREALCPSDLLPANRMD</sequence>
<feature type="compositionally biased region" description="Polar residues" evidence="1">
    <location>
        <begin position="153"/>
        <end position="167"/>
    </location>
</feature>
<reference evidence="2" key="1">
    <citation type="journal article" date="2004" name="Nature">
        <title>Genome duplication in the teleost fish Tetraodon nigroviridis reveals the early vertebrate proto-karyotype.</title>
        <authorList>
            <person name="Jaillon O."/>
            <person name="Aury J.-M."/>
            <person name="Brunet F."/>
            <person name="Petit J.-L."/>
            <person name="Stange-Thomann N."/>
            <person name="Mauceli E."/>
            <person name="Bouneau L."/>
            <person name="Fischer C."/>
            <person name="Ozouf-Costaz C."/>
            <person name="Bernot A."/>
            <person name="Nicaud S."/>
            <person name="Jaffe D."/>
            <person name="Fisher S."/>
            <person name="Lutfalla G."/>
            <person name="Dossat C."/>
            <person name="Segurens B."/>
            <person name="Dasilva C."/>
            <person name="Salanoubat M."/>
            <person name="Levy M."/>
            <person name="Boudet N."/>
            <person name="Castellano S."/>
            <person name="Anthouard V."/>
            <person name="Jubin C."/>
            <person name="Castelli V."/>
            <person name="Katinka M."/>
            <person name="Vacherie B."/>
            <person name="Biemont C."/>
            <person name="Skalli Z."/>
            <person name="Cattolico L."/>
            <person name="Poulain J."/>
            <person name="De Berardinis V."/>
            <person name="Cruaud C."/>
            <person name="Duprat S."/>
            <person name="Brottier P."/>
            <person name="Coutanceau J.-P."/>
            <person name="Gouzy J."/>
            <person name="Parra G."/>
            <person name="Lardier G."/>
            <person name="Chapple C."/>
            <person name="McKernan K.J."/>
            <person name="McEwan P."/>
            <person name="Bosak S."/>
            <person name="Kellis M."/>
            <person name="Volff J.-N."/>
            <person name="Guigo R."/>
            <person name="Zody M.C."/>
            <person name="Mesirov J."/>
            <person name="Lindblad-Toh K."/>
            <person name="Birren B."/>
            <person name="Nusbaum C."/>
            <person name="Kahn D."/>
            <person name="Robinson-Rechavi M."/>
            <person name="Laudet V."/>
            <person name="Schachter V."/>
            <person name="Quetier F."/>
            <person name="Saurin W."/>
            <person name="Scarpelli C."/>
            <person name="Wincker P."/>
            <person name="Lander E.S."/>
            <person name="Weissenbach J."/>
            <person name="Roest Crollius H."/>
        </authorList>
    </citation>
    <scope>NUCLEOTIDE SEQUENCE [LARGE SCALE GENOMIC DNA]</scope>
</reference>
<evidence type="ECO:0000256" key="1">
    <source>
        <dbReference type="SAM" id="MobiDB-lite"/>
    </source>
</evidence>
<name>Q4RTA4_TETNG</name>
<protein>
    <submittedName>
        <fullName evidence="2">(spotted green pufferfish) hypothetical protein</fullName>
    </submittedName>
</protein>
<gene>
    <name evidence="2" type="ORF">GSTENG00029342001</name>
</gene>
<dbReference type="EMBL" id="CAAE01014998">
    <property type="protein sequence ID" value="CAG08378.1"/>
    <property type="molecule type" value="Genomic_DNA"/>
</dbReference>
<dbReference type="AlphaFoldDB" id="Q4RTA4"/>
<feature type="region of interest" description="Disordered" evidence="1">
    <location>
        <begin position="262"/>
        <end position="284"/>
    </location>
</feature>
<feature type="compositionally biased region" description="Basic and acidic residues" evidence="1">
    <location>
        <begin position="414"/>
        <end position="437"/>
    </location>
</feature>